<name>A0A023DLA5_9BACL</name>
<dbReference type="InterPro" id="IPR014296">
    <property type="entry name" value="RNA_pol_sigma-M_bacilli"/>
</dbReference>
<dbReference type="Proteomes" id="UP000023561">
    <property type="component" value="Unassembled WGS sequence"/>
</dbReference>
<dbReference type="Pfam" id="PF04542">
    <property type="entry name" value="Sigma70_r2"/>
    <property type="match status" value="1"/>
</dbReference>
<dbReference type="InterPro" id="IPR013325">
    <property type="entry name" value="RNA_pol_sigma_r2"/>
</dbReference>
<dbReference type="PANTHER" id="PTHR43133">
    <property type="entry name" value="RNA POLYMERASE ECF-TYPE SIGMA FACTO"/>
    <property type="match status" value="1"/>
</dbReference>
<dbReference type="InterPro" id="IPR036388">
    <property type="entry name" value="WH-like_DNA-bd_sf"/>
</dbReference>
<feature type="domain" description="RNA polymerase sigma-70 region 2" evidence="6">
    <location>
        <begin position="13"/>
        <end position="80"/>
    </location>
</feature>
<dbReference type="EMBL" id="BAWO01000107">
    <property type="protein sequence ID" value="GAJ41831.1"/>
    <property type="molecule type" value="Genomic_DNA"/>
</dbReference>
<dbReference type="SUPFAM" id="SSF88946">
    <property type="entry name" value="Sigma2 domain of RNA polymerase sigma factors"/>
    <property type="match status" value="1"/>
</dbReference>
<reference evidence="8 9" key="1">
    <citation type="submission" date="2014-04" db="EMBL/GenBank/DDBJ databases">
        <title>Whole genome shotgun sequence of Geobacillus caldoxylosilyticus NBRC 107762.</title>
        <authorList>
            <person name="Hosoyama A."/>
            <person name="Hosoyama Y."/>
            <person name="Katano-Makiyama Y."/>
            <person name="Tsuchikane K."/>
            <person name="Ohji S."/>
            <person name="Ichikawa N."/>
            <person name="Yamazoe A."/>
            <person name="Fujita N."/>
        </authorList>
    </citation>
    <scope>NUCLEOTIDE SEQUENCE [LARGE SCALE GENOMIC DNA]</scope>
    <source>
        <strain evidence="8 9">NBRC 107762</strain>
    </source>
</reference>
<dbReference type="InterPro" id="IPR039425">
    <property type="entry name" value="RNA_pol_sigma-70-like"/>
</dbReference>
<proteinExistence type="inferred from homology"/>
<keyword evidence="2" id="KW-0805">Transcription regulation</keyword>
<evidence type="ECO:0000256" key="2">
    <source>
        <dbReference type="ARBA" id="ARBA00023015"/>
    </source>
</evidence>
<keyword evidence="4" id="KW-0238">DNA-binding</keyword>
<evidence type="ECO:0000256" key="4">
    <source>
        <dbReference type="ARBA" id="ARBA00023125"/>
    </source>
</evidence>
<dbReference type="Pfam" id="PF08281">
    <property type="entry name" value="Sigma70_r4_2"/>
    <property type="match status" value="1"/>
</dbReference>
<dbReference type="NCBIfam" id="TIGR02950">
    <property type="entry name" value="SigM_subfam"/>
    <property type="match status" value="1"/>
</dbReference>
<sequence>METIANNFEFDILMRLYSKSLFRYLYRLTNDYHLAEDLLQETFYKVYLHVSGISDIAQIKSWLYRIAYHTFIDHCRKAKKMQLVQVDDFFASLKLDPLLETENAFLQKYELELIYKHLSNMKELQQKAIMLVDLKGFSYKEAAELLNVKLPYLKSLVFRGRRELEKRLRNEVKG</sequence>
<evidence type="ECO:0000256" key="1">
    <source>
        <dbReference type="ARBA" id="ARBA00010641"/>
    </source>
</evidence>
<dbReference type="Gene3D" id="1.10.1740.10">
    <property type="match status" value="1"/>
</dbReference>
<evidence type="ECO:0000313" key="8">
    <source>
        <dbReference type="EMBL" id="GAJ41831.1"/>
    </source>
</evidence>
<dbReference type="PANTHER" id="PTHR43133:SF52">
    <property type="entry name" value="ECF RNA POLYMERASE SIGMA FACTOR SIGL"/>
    <property type="match status" value="1"/>
</dbReference>
<dbReference type="SUPFAM" id="SSF88659">
    <property type="entry name" value="Sigma3 and sigma4 domains of RNA polymerase sigma factors"/>
    <property type="match status" value="1"/>
</dbReference>
<dbReference type="GO" id="GO:0016987">
    <property type="term" value="F:sigma factor activity"/>
    <property type="evidence" value="ECO:0007669"/>
    <property type="project" value="UniProtKB-KW"/>
</dbReference>
<dbReference type="Gene3D" id="1.10.10.10">
    <property type="entry name" value="Winged helix-like DNA-binding domain superfamily/Winged helix DNA-binding domain"/>
    <property type="match status" value="1"/>
</dbReference>
<accession>A0A023DLA5</accession>
<evidence type="ECO:0000259" key="7">
    <source>
        <dbReference type="Pfam" id="PF08281"/>
    </source>
</evidence>
<comment type="similarity">
    <text evidence="1">Belongs to the sigma-70 factor family. ECF subfamily.</text>
</comment>
<dbReference type="InterPro" id="IPR013249">
    <property type="entry name" value="RNA_pol_sigma70_r4_t2"/>
</dbReference>
<feature type="domain" description="RNA polymerase sigma factor 70 region 4 type 2" evidence="7">
    <location>
        <begin position="113"/>
        <end position="164"/>
    </location>
</feature>
<gene>
    <name evidence="8" type="primary">sigM</name>
    <name evidence="8" type="ORF">GCA01S_107_00060</name>
</gene>
<dbReference type="NCBIfam" id="TIGR02937">
    <property type="entry name" value="sigma70-ECF"/>
    <property type="match status" value="1"/>
</dbReference>
<evidence type="ECO:0000259" key="6">
    <source>
        <dbReference type="Pfam" id="PF04542"/>
    </source>
</evidence>
<comment type="caution">
    <text evidence="8">The sequence shown here is derived from an EMBL/GenBank/DDBJ whole genome shotgun (WGS) entry which is preliminary data.</text>
</comment>
<dbReference type="InterPro" id="IPR014284">
    <property type="entry name" value="RNA_pol_sigma-70_dom"/>
</dbReference>
<dbReference type="InterPro" id="IPR013324">
    <property type="entry name" value="RNA_pol_sigma_r3/r4-like"/>
</dbReference>
<protein>
    <submittedName>
        <fullName evidence="8">RNA polymerase ECF-type sigma factor SigM</fullName>
    </submittedName>
</protein>
<evidence type="ECO:0000313" key="9">
    <source>
        <dbReference type="Proteomes" id="UP000023561"/>
    </source>
</evidence>
<dbReference type="GO" id="GO:0003677">
    <property type="term" value="F:DNA binding"/>
    <property type="evidence" value="ECO:0007669"/>
    <property type="project" value="UniProtKB-KW"/>
</dbReference>
<keyword evidence="3" id="KW-0731">Sigma factor</keyword>
<keyword evidence="9" id="KW-1185">Reference proteome</keyword>
<dbReference type="GO" id="GO:0006352">
    <property type="term" value="P:DNA-templated transcription initiation"/>
    <property type="evidence" value="ECO:0007669"/>
    <property type="project" value="InterPro"/>
</dbReference>
<keyword evidence="5" id="KW-0804">Transcription</keyword>
<dbReference type="InterPro" id="IPR007627">
    <property type="entry name" value="RNA_pol_sigma70_r2"/>
</dbReference>
<evidence type="ECO:0000256" key="5">
    <source>
        <dbReference type="ARBA" id="ARBA00023163"/>
    </source>
</evidence>
<evidence type="ECO:0000256" key="3">
    <source>
        <dbReference type="ARBA" id="ARBA00023082"/>
    </source>
</evidence>
<organism evidence="8 9">
    <name type="scientific">Parageobacillus caldoxylosilyticus NBRC 107762</name>
    <dbReference type="NCBI Taxonomy" id="1220594"/>
    <lineage>
        <taxon>Bacteria</taxon>
        <taxon>Bacillati</taxon>
        <taxon>Bacillota</taxon>
        <taxon>Bacilli</taxon>
        <taxon>Bacillales</taxon>
        <taxon>Anoxybacillaceae</taxon>
        <taxon>Saccharococcus</taxon>
    </lineage>
</organism>
<dbReference type="AlphaFoldDB" id="A0A023DLA5"/>